<protein>
    <submittedName>
        <fullName evidence="1">Uncharacterized protein</fullName>
    </submittedName>
</protein>
<gene>
    <name evidence="1" type="ORF">NCTC12722_03262</name>
</gene>
<accession>A0A380WAS1</accession>
<sequence length="147" mass="15624">MYVVHDEFGNILHSINGPDANYGKTMTDAGDQWIFLEGEFSFNPVEQYVDVEKKAAGVSHNDCLCNASEIPLAADKTSITANGADIAKISSVPVGAKVTIISDVGIEFDDVVSDGEIELSASDQTTYIVHVTAGAKYLPTSVQVVAQ</sequence>
<reference evidence="1 2" key="1">
    <citation type="submission" date="2018-06" db="EMBL/GenBank/DDBJ databases">
        <authorList>
            <consortium name="Pathogen Informatics"/>
            <person name="Doyle S."/>
        </authorList>
    </citation>
    <scope>NUCLEOTIDE SEQUENCE [LARGE SCALE GENOMIC DNA]</scope>
    <source>
        <strain evidence="1 2">NCTC12722</strain>
    </source>
</reference>
<name>A0A380WAS1_AFIFE</name>
<evidence type="ECO:0000313" key="1">
    <source>
        <dbReference type="EMBL" id="SUU86041.1"/>
    </source>
</evidence>
<dbReference type="RefSeq" id="WP_002716867.1">
    <property type="nucleotide sequence ID" value="NZ_UFSI01000001.1"/>
</dbReference>
<dbReference type="Proteomes" id="UP000254343">
    <property type="component" value="Unassembled WGS sequence"/>
</dbReference>
<dbReference type="EMBL" id="UIGB01000001">
    <property type="protein sequence ID" value="SUU86041.1"/>
    <property type="molecule type" value="Genomic_DNA"/>
</dbReference>
<dbReference type="AlphaFoldDB" id="A0A380WAS1"/>
<evidence type="ECO:0000313" key="2">
    <source>
        <dbReference type="Proteomes" id="UP000254343"/>
    </source>
</evidence>
<proteinExistence type="predicted"/>
<organism evidence="1 2">
    <name type="scientific">Afipia felis</name>
    <name type="common">Cat scratch disease bacillus</name>
    <dbReference type="NCBI Taxonomy" id="1035"/>
    <lineage>
        <taxon>Bacteria</taxon>
        <taxon>Pseudomonadati</taxon>
        <taxon>Pseudomonadota</taxon>
        <taxon>Alphaproteobacteria</taxon>
        <taxon>Hyphomicrobiales</taxon>
        <taxon>Nitrobacteraceae</taxon>
        <taxon>Afipia</taxon>
    </lineage>
</organism>